<evidence type="ECO:0000256" key="7">
    <source>
        <dbReference type="SAM" id="Phobius"/>
    </source>
</evidence>
<feature type="compositionally biased region" description="Basic residues" evidence="6">
    <location>
        <begin position="303"/>
        <end position="313"/>
    </location>
</feature>
<keyword evidence="11" id="KW-1185">Reference proteome</keyword>
<dbReference type="InterPro" id="IPR036179">
    <property type="entry name" value="Ig-like_dom_sf"/>
</dbReference>
<dbReference type="OMA" id="DIPNFQM"/>
<feature type="domain" description="Ig-like" evidence="9">
    <location>
        <begin position="1"/>
        <end position="110"/>
    </location>
</feature>
<dbReference type="PANTHER" id="PTHR12080:SF134">
    <property type="entry name" value="CD48 ANTIGEN"/>
    <property type="match status" value="1"/>
</dbReference>
<dbReference type="Proteomes" id="UP000264800">
    <property type="component" value="Unplaced"/>
</dbReference>
<dbReference type="InterPro" id="IPR015631">
    <property type="entry name" value="CD2/SLAM_rcpt"/>
</dbReference>
<proteinExistence type="predicted"/>
<feature type="compositionally biased region" description="Basic residues" evidence="6">
    <location>
        <begin position="354"/>
        <end position="364"/>
    </location>
</feature>
<dbReference type="GeneTree" id="ENSGT00950000183273"/>
<dbReference type="Gene3D" id="2.60.40.10">
    <property type="entry name" value="Immunoglobulins"/>
    <property type="match status" value="2"/>
</dbReference>
<evidence type="ECO:0000256" key="4">
    <source>
        <dbReference type="ARBA" id="ARBA00023180"/>
    </source>
</evidence>
<feature type="signal peptide" evidence="8">
    <location>
        <begin position="1"/>
        <end position="20"/>
    </location>
</feature>
<dbReference type="OrthoDB" id="8447568at2759"/>
<feature type="region of interest" description="Disordered" evidence="6">
    <location>
        <begin position="262"/>
        <end position="364"/>
    </location>
</feature>
<dbReference type="Ensembl" id="ENSKMAT00000003261.1">
    <property type="protein sequence ID" value="ENSKMAP00000003198.1"/>
    <property type="gene ID" value="ENSKMAG00000002447.1"/>
</dbReference>
<name>A0A3Q2ZHY5_KRYMA</name>
<evidence type="ECO:0000256" key="6">
    <source>
        <dbReference type="SAM" id="MobiDB-lite"/>
    </source>
</evidence>
<feature type="compositionally biased region" description="Low complexity" evidence="6">
    <location>
        <begin position="293"/>
        <end position="302"/>
    </location>
</feature>
<evidence type="ECO:0000313" key="10">
    <source>
        <dbReference type="Ensembl" id="ENSKMAP00000003198.1"/>
    </source>
</evidence>
<keyword evidence="7" id="KW-0812">Transmembrane</keyword>
<comment type="subcellular location">
    <subcellularLocation>
        <location evidence="1">Membrane</location>
    </subcellularLocation>
</comment>
<reference evidence="10" key="2">
    <citation type="submission" date="2025-09" db="UniProtKB">
        <authorList>
            <consortium name="Ensembl"/>
        </authorList>
    </citation>
    <scope>IDENTIFICATION</scope>
</reference>
<dbReference type="GO" id="GO:0016020">
    <property type="term" value="C:membrane"/>
    <property type="evidence" value="ECO:0007669"/>
    <property type="project" value="UniProtKB-SubCell"/>
</dbReference>
<feature type="transmembrane region" description="Helical" evidence="7">
    <location>
        <begin position="215"/>
        <end position="238"/>
    </location>
</feature>
<keyword evidence="3 7" id="KW-0472">Membrane</keyword>
<dbReference type="RefSeq" id="XP_017289979.3">
    <property type="nucleotide sequence ID" value="XM_017434490.3"/>
</dbReference>
<keyword evidence="4" id="KW-0325">Glycoprotein</keyword>
<sequence>MKMASVSSLVLFLLCFAAIASKEFSDGCDQYNATGTKVFVPLKHKLKPGERLTWKYNNEVKVRAKQEEVTSGKAQNIAKDGSYILQNVKKEQSGDYSCEVFDGNGHQTFTSKTHLCVLDPVSKPEVTTECKESKAIFKCVLDQQPKDVQVKWLQDGKGIRETKNPLEKKASDTKAQKFSCEVSNKVSSKTSEPSTHDCLVEILPGIPDELLGISIWFFVAGGGGIVLVLIIIVIVCCVRSKRKRSMQLEDEEELRLGWANTEQQNHHHHLPPLPDNHPTQHRHHHHHHHHEQQQPGHTGPRQSRSKQQRHQRPRAPEPSEGQPQPQPQPRRTAQAPRPAENNDDEEQPPPLPQPRKKVPRGQVV</sequence>
<dbReference type="Pfam" id="PF00047">
    <property type="entry name" value="ig"/>
    <property type="match status" value="1"/>
</dbReference>
<protein>
    <submittedName>
        <fullName evidence="10">T-cell surface antigen CD2-like</fullName>
    </submittedName>
</protein>
<dbReference type="STRING" id="37003.ENSKMAP00000003198"/>
<dbReference type="PROSITE" id="PS50835">
    <property type="entry name" value="IG_LIKE"/>
    <property type="match status" value="2"/>
</dbReference>
<evidence type="ECO:0000259" key="9">
    <source>
        <dbReference type="PROSITE" id="PS50835"/>
    </source>
</evidence>
<evidence type="ECO:0000256" key="2">
    <source>
        <dbReference type="ARBA" id="ARBA00022729"/>
    </source>
</evidence>
<dbReference type="SUPFAM" id="SSF48726">
    <property type="entry name" value="Immunoglobulin"/>
    <property type="match status" value="2"/>
</dbReference>
<dbReference type="AlphaFoldDB" id="A0A3Q2ZHY5"/>
<evidence type="ECO:0000256" key="8">
    <source>
        <dbReference type="SAM" id="SignalP"/>
    </source>
</evidence>
<reference evidence="10" key="1">
    <citation type="submission" date="2025-08" db="UniProtKB">
        <authorList>
            <consortium name="Ensembl"/>
        </authorList>
    </citation>
    <scope>IDENTIFICATION</scope>
</reference>
<dbReference type="InterPro" id="IPR013783">
    <property type="entry name" value="Ig-like_fold"/>
</dbReference>
<feature type="domain" description="Ig-like" evidence="9">
    <location>
        <begin position="120"/>
        <end position="196"/>
    </location>
</feature>
<keyword evidence="5" id="KW-0393">Immunoglobulin domain</keyword>
<keyword evidence="2 8" id="KW-0732">Signal</keyword>
<feature type="compositionally biased region" description="Basic residues" evidence="6">
    <location>
        <begin position="279"/>
        <end position="290"/>
    </location>
</feature>
<organism evidence="10 11">
    <name type="scientific">Kryptolebias marmoratus</name>
    <name type="common">Mangrove killifish</name>
    <name type="synonym">Rivulus marmoratus</name>
    <dbReference type="NCBI Taxonomy" id="37003"/>
    <lineage>
        <taxon>Eukaryota</taxon>
        <taxon>Metazoa</taxon>
        <taxon>Chordata</taxon>
        <taxon>Craniata</taxon>
        <taxon>Vertebrata</taxon>
        <taxon>Euteleostomi</taxon>
        <taxon>Actinopterygii</taxon>
        <taxon>Neopterygii</taxon>
        <taxon>Teleostei</taxon>
        <taxon>Neoteleostei</taxon>
        <taxon>Acanthomorphata</taxon>
        <taxon>Ovalentaria</taxon>
        <taxon>Atherinomorphae</taxon>
        <taxon>Cyprinodontiformes</taxon>
        <taxon>Rivulidae</taxon>
        <taxon>Kryptolebias</taxon>
    </lineage>
</organism>
<dbReference type="InterPro" id="IPR009854">
    <property type="entry name" value="Orthoreo_P10"/>
</dbReference>
<feature type="chain" id="PRO_5018687492" evidence="8">
    <location>
        <begin position="21"/>
        <end position="364"/>
    </location>
</feature>
<evidence type="ECO:0000256" key="3">
    <source>
        <dbReference type="ARBA" id="ARBA00023136"/>
    </source>
</evidence>
<dbReference type="GeneID" id="108246777"/>
<evidence type="ECO:0000256" key="1">
    <source>
        <dbReference type="ARBA" id="ARBA00004370"/>
    </source>
</evidence>
<dbReference type="PANTHER" id="PTHR12080">
    <property type="entry name" value="SIGNALING LYMPHOCYTIC ACTIVATION MOLECULE"/>
    <property type="match status" value="1"/>
</dbReference>
<dbReference type="KEGG" id="kmr:108246777"/>
<dbReference type="InterPro" id="IPR013151">
    <property type="entry name" value="Immunoglobulin_dom"/>
</dbReference>
<dbReference type="Pfam" id="PF07204">
    <property type="entry name" value="Orthoreo_P10"/>
    <property type="match status" value="1"/>
</dbReference>
<feature type="compositionally biased region" description="Low complexity" evidence="6">
    <location>
        <begin position="318"/>
        <end position="339"/>
    </location>
</feature>
<dbReference type="NCBIfam" id="NF041738">
    <property type="entry name" value="GG_III-CTERM"/>
    <property type="match status" value="1"/>
</dbReference>
<keyword evidence="7" id="KW-1133">Transmembrane helix</keyword>
<accession>A0A3Q2ZHY5</accession>
<evidence type="ECO:0000256" key="5">
    <source>
        <dbReference type="ARBA" id="ARBA00023319"/>
    </source>
</evidence>
<dbReference type="InterPro" id="IPR007110">
    <property type="entry name" value="Ig-like_dom"/>
</dbReference>
<evidence type="ECO:0000313" key="11">
    <source>
        <dbReference type="Proteomes" id="UP000264800"/>
    </source>
</evidence>